<keyword evidence="3" id="KW-1185">Reference proteome</keyword>
<feature type="compositionally biased region" description="Polar residues" evidence="1">
    <location>
        <begin position="320"/>
        <end position="342"/>
    </location>
</feature>
<feature type="region of interest" description="Disordered" evidence="1">
    <location>
        <begin position="149"/>
        <end position="175"/>
    </location>
</feature>
<accession>V4BAB1</accession>
<dbReference type="RefSeq" id="XP_009063374.1">
    <property type="nucleotide sequence ID" value="XM_009065126.1"/>
</dbReference>
<reference evidence="2 3" key="1">
    <citation type="journal article" date="2013" name="Nature">
        <title>Insights into bilaterian evolution from three spiralian genomes.</title>
        <authorList>
            <person name="Simakov O."/>
            <person name="Marletaz F."/>
            <person name="Cho S.J."/>
            <person name="Edsinger-Gonzales E."/>
            <person name="Havlak P."/>
            <person name="Hellsten U."/>
            <person name="Kuo D.H."/>
            <person name="Larsson T."/>
            <person name="Lv J."/>
            <person name="Arendt D."/>
            <person name="Savage R."/>
            <person name="Osoegawa K."/>
            <person name="de Jong P."/>
            <person name="Grimwood J."/>
            <person name="Chapman J.A."/>
            <person name="Shapiro H."/>
            <person name="Aerts A."/>
            <person name="Otillar R.P."/>
            <person name="Terry A.Y."/>
            <person name="Boore J.L."/>
            <person name="Grigoriev I.V."/>
            <person name="Lindberg D.R."/>
            <person name="Seaver E.C."/>
            <person name="Weisblat D.A."/>
            <person name="Putnam N.H."/>
            <person name="Rokhsar D.S."/>
        </authorList>
    </citation>
    <scope>NUCLEOTIDE SEQUENCE [LARGE SCALE GENOMIC DNA]</scope>
</reference>
<feature type="region of interest" description="Disordered" evidence="1">
    <location>
        <begin position="221"/>
        <end position="248"/>
    </location>
</feature>
<feature type="region of interest" description="Disordered" evidence="1">
    <location>
        <begin position="301"/>
        <end position="342"/>
    </location>
</feature>
<dbReference type="CTD" id="20240658"/>
<dbReference type="Proteomes" id="UP000030746">
    <property type="component" value="Unassembled WGS sequence"/>
</dbReference>
<dbReference type="KEGG" id="lgi:LOTGIDRAFT_167619"/>
<feature type="compositionally biased region" description="Basic and acidic residues" evidence="1">
    <location>
        <begin position="227"/>
        <end position="244"/>
    </location>
</feature>
<name>V4BAB1_LOTGI</name>
<dbReference type="EMBL" id="KB203219">
    <property type="protein sequence ID" value="ESO85869.1"/>
    <property type="molecule type" value="Genomic_DNA"/>
</dbReference>
<organism evidence="2 3">
    <name type="scientific">Lottia gigantea</name>
    <name type="common">Giant owl limpet</name>
    <dbReference type="NCBI Taxonomy" id="225164"/>
    <lineage>
        <taxon>Eukaryota</taxon>
        <taxon>Metazoa</taxon>
        <taxon>Spiralia</taxon>
        <taxon>Lophotrochozoa</taxon>
        <taxon>Mollusca</taxon>
        <taxon>Gastropoda</taxon>
        <taxon>Patellogastropoda</taxon>
        <taxon>Lottioidea</taxon>
        <taxon>Lottiidae</taxon>
        <taxon>Lottia</taxon>
    </lineage>
</organism>
<evidence type="ECO:0000313" key="2">
    <source>
        <dbReference type="EMBL" id="ESO85869.1"/>
    </source>
</evidence>
<dbReference type="HOGENOM" id="CLU_560534_0_0_1"/>
<evidence type="ECO:0000256" key="1">
    <source>
        <dbReference type="SAM" id="MobiDB-lite"/>
    </source>
</evidence>
<evidence type="ECO:0000313" key="3">
    <source>
        <dbReference type="Proteomes" id="UP000030746"/>
    </source>
</evidence>
<proteinExistence type="predicted"/>
<feature type="compositionally biased region" description="Polar residues" evidence="1">
    <location>
        <begin position="154"/>
        <end position="166"/>
    </location>
</feature>
<feature type="compositionally biased region" description="Basic and acidic residues" evidence="1">
    <location>
        <begin position="409"/>
        <end position="422"/>
    </location>
</feature>
<sequence length="487" mass="54430">MSLPTVTTYTGYKDDHVRNWSYSHHLKNTQRQNDMDFYSTDEDVQQRYLESRRNENQRNEETSQMTTREDLQDDTPEKRGSTVVVVHKEVVHNSQTTNGFRDSDDDGGITIENTKILVEGSQAVYQSQTPSDDRIESKDTEIRINAVDAAPDNEGTQPSSPITQRPRNAIDPPAPSRISVTEIETFTIDAPEENVTRNESNEFILQDEGEVVMEYRNANRAQNDNHPTTEHIDHKEASHDHSEGKPGLAYPSYLEAAAADYDASQTGSMIVYHEDEGNTLQHITNGIARGNGYEQADEDSINIGASSSPQPTPLIADTEYQPQSTSDMQKESQPTVKSSFQNKSKWGVSSSFLGRLREKIRPVSKTPNLRDSPPEVAVQQEPSQEPEPAYESKPQNNDQSSNFAIQSENLKDEGPHRRQWDRPDEDLLPPPTYNSEAPEAINRPPTPPSPFIGPPPLAPPPPPIPQSSPYPKHVSFANGEVEISSHL</sequence>
<feature type="compositionally biased region" description="Pro residues" evidence="1">
    <location>
        <begin position="444"/>
        <end position="468"/>
    </location>
</feature>
<feature type="compositionally biased region" description="Polar residues" evidence="1">
    <location>
        <begin position="393"/>
        <end position="408"/>
    </location>
</feature>
<gene>
    <name evidence="2" type="ORF">LOTGIDRAFT_167619</name>
</gene>
<dbReference type="AlphaFoldDB" id="V4BAB1"/>
<feature type="region of interest" description="Disordered" evidence="1">
    <location>
        <begin position="50"/>
        <end position="79"/>
    </location>
</feature>
<feature type="region of interest" description="Disordered" evidence="1">
    <location>
        <begin position="359"/>
        <end position="487"/>
    </location>
</feature>
<protein>
    <submittedName>
        <fullName evidence="2">Uncharacterized protein</fullName>
    </submittedName>
</protein>
<dbReference type="GeneID" id="20240658"/>